<dbReference type="Proteomes" id="UP001359559">
    <property type="component" value="Unassembled WGS sequence"/>
</dbReference>
<comment type="caution">
    <text evidence="1">The sequence shown here is derived from an EMBL/GenBank/DDBJ whole genome shotgun (WGS) entry which is preliminary data.</text>
</comment>
<evidence type="ECO:0000313" key="2">
    <source>
        <dbReference type="Proteomes" id="UP001359559"/>
    </source>
</evidence>
<keyword evidence="2" id="KW-1185">Reference proteome</keyword>
<reference evidence="1 2" key="1">
    <citation type="submission" date="2024-01" db="EMBL/GenBank/DDBJ databases">
        <title>The genomes of 5 underutilized Papilionoideae crops provide insights into root nodulation and disease resistance.</title>
        <authorList>
            <person name="Yuan L."/>
        </authorList>
    </citation>
    <scope>NUCLEOTIDE SEQUENCE [LARGE SCALE GENOMIC DNA]</scope>
    <source>
        <strain evidence="1">LY-2023</strain>
        <tissue evidence="1">Leaf</tissue>
    </source>
</reference>
<sequence length="83" mass="9591">MGDAGKGSNSRPFFSTVIKPLHLPQISHFPKCPSQQSYKYEKPKGTKIKIRYPQHPDYKEVKEKTERKKGRIAEEITHTPQVL</sequence>
<organism evidence="1 2">
    <name type="scientific">Clitoria ternatea</name>
    <name type="common">Butterfly pea</name>
    <dbReference type="NCBI Taxonomy" id="43366"/>
    <lineage>
        <taxon>Eukaryota</taxon>
        <taxon>Viridiplantae</taxon>
        <taxon>Streptophyta</taxon>
        <taxon>Embryophyta</taxon>
        <taxon>Tracheophyta</taxon>
        <taxon>Spermatophyta</taxon>
        <taxon>Magnoliopsida</taxon>
        <taxon>eudicotyledons</taxon>
        <taxon>Gunneridae</taxon>
        <taxon>Pentapetalae</taxon>
        <taxon>rosids</taxon>
        <taxon>fabids</taxon>
        <taxon>Fabales</taxon>
        <taxon>Fabaceae</taxon>
        <taxon>Papilionoideae</taxon>
        <taxon>50 kb inversion clade</taxon>
        <taxon>NPAAA clade</taxon>
        <taxon>indigoferoid/millettioid clade</taxon>
        <taxon>Phaseoleae</taxon>
        <taxon>Clitoria</taxon>
    </lineage>
</organism>
<accession>A0AAN9ES72</accession>
<dbReference type="EMBL" id="JAYKXN010000008">
    <property type="protein sequence ID" value="KAK7262772.1"/>
    <property type="molecule type" value="Genomic_DNA"/>
</dbReference>
<proteinExistence type="predicted"/>
<evidence type="ECO:0000313" key="1">
    <source>
        <dbReference type="EMBL" id="KAK7262772.1"/>
    </source>
</evidence>
<dbReference type="AlphaFoldDB" id="A0AAN9ES72"/>
<gene>
    <name evidence="1" type="ORF">RJT34_30352</name>
</gene>
<name>A0AAN9ES72_CLITE</name>
<protein>
    <submittedName>
        <fullName evidence="1">Uncharacterized protein</fullName>
    </submittedName>
</protein>